<reference evidence="1 2" key="1">
    <citation type="submission" date="2019-05" db="EMBL/GenBank/DDBJ databases">
        <title>Mikania micrantha, genome provides insights into the molecular mechanism of rapid growth.</title>
        <authorList>
            <person name="Liu B."/>
        </authorList>
    </citation>
    <scope>NUCLEOTIDE SEQUENCE [LARGE SCALE GENOMIC DNA]</scope>
    <source>
        <strain evidence="1">NLD-2019</strain>
        <tissue evidence="1">Leaf</tissue>
    </source>
</reference>
<dbReference type="OrthoDB" id="668456at2759"/>
<keyword evidence="2" id="KW-1185">Reference proteome</keyword>
<evidence type="ECO:0008006" key="3">
    <source>
        <dbReference type="Google" id="ProtNLM"/>
    </source>
</evidence>
<comment type="caution">
    <text evidence="1">The sequence shown here is derived from an EMBL/GenBank/DDBJ whole genome shotgun (WGS) entry which is preliminary data.</text>
</comment>
<dbReference type="EMBL" id="SZYD01000015">
    <property type="protein sequence ID" value="KAD3641284.1"/>
    <property type="molecule type" value="Genomic_DNA"/>
</dbReference>
<organism evidence="1 2">
    <name type="scientific">Mikania micrantha</name>
    <name type="common">bitter vine</name>
    <dbReference type="NCBI Taxonomy" id="192012"/>
    <lineage>
        <taxon>Eukaryota</taxon>
        <taxon>Viridiplantae</taxon>
        <taxon>Streptophyta</taxon>
        <taxon>Embryophyta</taxon>
        <taxon>Tracheophyta</taxon>
        <taxon>Spermatophyta</taxon>
        <taxon>Magnoliopsida</taxon>
        <taxon>eudicotyledons</taxon>
        <taxon>Gunneridae</taxon>
        <taxon>Pentapetalae</taxon>
        <taxon>asterids</taxon>
        <taxon>campanulids</taxon>
        <taxon>Asterales</taxon>
        <taxon>Asteraceae</taxon>
        <taxon>Asteroideae</taxon>
        <taxon>Heliantheae alliance</taxon>
        <taxon>Eupatorieae</taxon>
        <taxon>Mikania</taxon>
    </lineage>
</organism>
<dbReference type="PANTHER" id="PTHR33623:SF4">
    <property type="entry name" value="DUF4378 DOMAIN-CONTAINING PROTEIN"/>
    <property type="match status" value="1"/>
</dbReference>
<protein>
    <recommendedName>
        <fullName evidence="3">DUF4378 domain-containing protein</fullName>
    </recommendedName>
</protein>
<sequence length="413" mass="46974">MASFSPDSRSITLKDHLLDDLSSCSSNGFRSYPRRQCCTKVRYLIEIDLLPPMQNHFLNTRSKSNSVFYKASAALVNVFKHFHFSSGKTRKANLLPRKQSKHGFWKRTIDQNSIDERIKQKENIKLSAATVDVKASTSNSNSSASADSYFTITSDCLTTDASSKINVGQTVVKEIDMLAIDKMNPVNGENASGLNSTPGNADGNAKEKLLSKEKDNFSPISVMNFPCETDDYEEYYEVTSPFHNGSKRKAMLKDHRTNTLKPVRLEDRIALSESRTHDLLPESTSLRSQWELEENQTKKEAIALLNMFKATMPSHDLTKLAMAESVLLEFFKERLIEEDASNYTILQDAKDWINGVTRDEMFDSDDYKIAYVRDMEKKAKWLTYGEKVENGQIILLLEYEVFTSLIKEMLLDL</sequence>
<proteinExistence type="predicted"/>
<gene>
    <name evidence="1" type="ORF">E3N88_30508</name>
</gene>
<dbReference type="AlphaFoldDB" id="A0A5N6MPT6"/>
<dbReference type="Proteomes" id="UP000326396">
    <property type="component" value="Linkage Group LG5"/>
</dbReference>
<accession>A0A5N6MPT6</accession>
<evidence type="ECO:0000313" key="1">
    <source>
        <dbReference type="EMBL" id="KAD3641284.1"/>
    </source>
</evidence>
<evidence type="ECO:0000313" key="2">
    <source>
        <dbReference type="Proteomes" id="UP000326396"/>
    </source>
</evidence>
<name>A0A5N6MPT6_9ASTR</name>
<dbReference type="PANTHER" id="PTHR33623">
    <property type="entry name" value="OS04G0572500 PROTEIN"/>
    <property type="match status" value="1"/>
</dbReference>